<accession>A0ABD1XPP2</accession>
<reference evidence="1 2" key="1">
    <citation type="submission" date="2024-09" db="EMBL/GenBank/DDBJ databases">
        <title>Chromosome-scale assembly of Riccia fluitans.</title>
        <authorList>
            <person name="Paukszto L."/>
            <person name="Sawicki J."/>
            <person name="Karawczyk K."/>
            <person name="Piernik-Szablinska J."/>
            <person name="Szczecinska M."/>
            <person name="Mazdziarz M."/>
        </authorList>
    </citation>
    <scope>NUCLEOTIDE SEQUENCE [LARGE SCALE GENOMIC DNA]</scope>
    <source>
        <strain evidence="1">Rf_01</strain>
        <tissue evidence="1">Aerial parts of the thallus</tissue>
    </source>
</reference>
<proteinExistence type="predicted"/>
<evidence type="ECO:0000313" key="1">
    <source>
        <dbReference type="EMBL" id="KAL2610922.1"/>
    </source>
</evidence>
<comment type="caution">
    <text evidence="1">The sequence shown here is derived from an EMBL/GenBank/DDBJ whole genome shotgun (WGS) entry which is preliminary data.</text>
</comment>
<dbReference type="AlphaFoldDB" id="A0ABD1XPP2"/>
<sequence length="131" mass="14462">MGTRNPTQTGMELLECGSGLRIDQILGQSKSYPGVVQVSGQTGGMVVDYSSFLTSEVLLLIKRMKELAPNFSEGKAGQLVATLEDTLVEAQKEPKESLTTNQKTLFTHVFLQLKEDRAKLEKLILCHHDLI</sequence>
<dbReference type="EMBL" id="JBHFFA010000007">
    <property type="protein sequence ID" value="KAL2610922.1"/>
    <property type="molecule type" value="Genomic_DNA"/>
</dbReference>
<protein>
    <submittedName>
        <fullName evidence="1">Uncharacterized protein</fullName>
    </submittedName>
</protein>
<gene>
    <name evidence="1" type="ORF">R1flu_022614</name>
</gene>
<name>A0ABD1XPP2_9MARC</name>
<keyword evidence="2" id="KW-1185">Reference proteome</keyword>
<evidence type="ECO:0000313" key="2">
    <source>
        <dbReference type="Proteomes" id="UP001605036"/>
    </source>
</evidence>
<dbReference type="Proteomes" id="UP001605036">
    <property type="component" value="Unassembled WGS sequence"/>
</dbReference>
<organism evidence="1 2">
    <name type="scientific">Riccia fluitans</name>
    <dbReference type="NCBI Taxonomy" id="41844"/>
    <lineage>
        <taxon>Eukaryota</taxon>
        <taxon>Viridiplantae</taxon>
        <taxon>Streptophyta</taxon>
        <taxon>Embryophyta</taxon>
        <taxon>Marchantiophyta</taxon>
        <taxon>Marchantiopsida</taxon>
        <taxon>Marchantiidae</taxon>
        <taxon>Marchantiales</taxon>
        <taxon>Ricciaceae</taxon>
        <taxon>Riccia</taxon>
    </lineage>
</organism>